<dbReference type="Pfam" id="PF22322">
    <property type="entry name" value="DUF6973"/>
    <property type="match status" value="1"/>
</dbReference>
<dbReference type="EMBL" id="FOOH01000011">
    <property type="protein sequence ID" value="SFF84585.1"/>
    <property type="molecule type" value="Genomic_DNA"/>
</dbReference>
<protein>
    <recommendedName>
        <fullName evidence="1">DUF6973 domain-containing protein</fullName>
    </recommendedName>
</protein>
<organism evidence="2 3">
    <name type="scientific">Salegentibacter agarivorans</name>
    <dbReference type="NCBI Taxonomy" id="345907"/>
    <lineage>
        <taxon>Bacteria</taxon>
        <taxon>Pseudomonadati</taxon>
        <taxon>Bacteroidota</taxon>
        <taxon>Flavobacteriia</taxon>
        <taxon>Flavobacteriales</taxon>
        <taxon>Flavobacteriaceae</taxon>
        <taxon>Salegentibacter</taxon>
    </lineage>
</organism>
<reference evidence="3" key="1">
    <citation type="submission" date="2016-10" db="EMBL/GenBank/DDBJ databases">
        <authorList>
            <person name="Varghese N."/>
            <person name="Submissions S."/>
        </authorList>
    </citation>
    <scope>NUCLEOTIDE SEQUENCE [LARGE SCALE GENOMIC DNA]</scope>
    <source>
        <strain evidence="3">DSM 23515</strain>
    </source>
</reference>
<dbReference type="Proteomes" id="UP000199116">
    <property type="component" value="Unassembled WGS sequence"/>
</dbReference>
<evidence type="ECO:0000313" key="3">
    <source>
        <dbReference type="Proteomes" id="UP000199116"/>
    </source>
</evidence>
<gene>
    <name evidence="2" type="ORF">SAMN04488033_11132</name>
</gene>
<accession>A0A1I2LZA8</accession>
<feature type="domain" description="DUF6973" evidence="1">
    <location>
        <begin position="20"/>
        <end position="138"/>
    </location>
</feature>
<sequence length="161" mass="18816">MAVWARIKNMNFKELFAVSKVFISKPRYILPTYRATIETIKICDDLYKKQHHKNGKENAFRHALWNYLICQKCFKISGSVEAARIWSDHFTGLHEKLSPNQKLAKAMDLHNNRFGQALFRGNELPTEEITLLFQEKMKVAIKVSKVEEIGKTKDKLVYIED</sequence>
<dbReference type="InterPro" id="IPR054246">
    <property type="entry name" value="DUF6973"/>
</dbReference>
<dbReference type="AlphaFoldDB" id="A0A1I2LZA8"/>
<name>A0A1I2LZA8_9FLAO</name>
<keyword evidence="3" id="KW-1185">Reference proteome</keyword>
<proteinExistence type="predicted"/>
<evidence type="ECO:0000259" key="1">
    <source>
        <dbReference type="Pfam" id="PF22322"/>
    </source>
</evidence>
<evidence type="ECO:0000313" key="2">
    <source>
        <dbReference type="EMBL" id="SFF84585.1"/>
    </source>
</evidence>